<reference evidence="3" key="1">
    <citation type="submission" date="2016-10" db="EMBL/GenBank/DDBJ databases">
        <authorList>
            <person name="Benchimol M."/>
            <person name="Almeida L.G."/>
            <person name="Vasconcelos A.T."/>
            <person name="Perreira-Neves A."/>
            <person name="Rosa I.A."/>
            <person name="Tasca T."/>
            <person name="Bogo M.R."/>
            <person name="de Souza W."/>
        </authorList>
    </citation>
    <scope>NUCLEOTIDE SEQUENCE [LARGE SCALE GENOMIC DNA]</scope>
    <source>
        <strain evidence="3">K</strain>
    </source>
</reference>
<dbReference type="InterPro" id="IPR019261">
    <property type="entry name" value="PARG_cat_microbial"/>
</dbReference>
<gene>
    <name evidence="3" type="ORF">TRFO_23461</name>
</gene>
<comment type="caution">
    <text evidence="3">The sequence shown here is derived from an EMBL/GenBank/DDBJ whole genome shotgun (WGS) entry which is preliminary data.</text>
</comment>
<dbReference type="OrthoDB" id="9985428at2759"/>
<dbReference type="AlphaFoldDB" id="A0A1J4K9F7"/>
<keyword evidence="4" id="KW-1185">Reference proteome</keyword>
<evidence type="ECO:0000259" key="2">
    <source>
        <dbReference type="Pfam" id="PF10021"/>
    </source>
</evidence>
<sequence>MFKNSLTWCQFADSHFNSRLNIIRILRGIICFESHVTNDIPIMNRVGNRQSCNVHRKLKRCGNPFAQQDRNPKNSNVKKIQEILEQGVYKDRYGFKVDFSHHLMECVDNTELIQIPPPTHIEKNELNIKVLTCKTISAALDLRSRYDIVTVVNFASGLPPKDMMNRNSQESCLLRQTALSASLNSKVCDHFFQKNKDQTIPLKNNGIIYSPGVPVLQDDHGELLSKNDYCTVDIISACPVNRKRICDSNSNISNRGIQDEMKKRIRTIIETATSYHADALVLGPFGCGNCENNPRIVSELFLDVLETEELGRSFNEIVFAMGCSGNCYEQFFSVLDKPYAPPNSPLRSYSQLSPSSPTKSFTISQSQMSPRREFSNLRYVIVESQQEYD</sequence>
<name>A0A1J4K9F7_9EUKA</name>
<proteinExistence type="predicted"/>
<dbReference type="Pfam" id="PF10021">
    <property type="entry name" value="PARG_cat_microb"/>
    <property type="match status" value="1"/>
</dbReference>
<dbReference type="NCBIfam" id="TIGR02452">
    <property type="entry name" value="TIGR02452 family protein"/>
    <property type="match status" value="1"/>
</dbReference>
<evidence type="ECO:0000256" key="1">
    <source>
        <dbReference type="SAM" id="MobiDB-lite"/>
    </source>
</evidence>
<evidence type="ECO:0000313" key="4">
    <source>
        <dbReference type="Proteomes" id="UP000179807"/>
    </source>
</evidence>
<evidence type="ECO:0000313" key="3">
    <source>
        <dbReference type="EMBL" id="OHT08105.1"/>
    </source>
</evidence>
<dbReference type="Gene3D" id="3.40.220.10">
    <property type="entry name" value="Leucine Aminopeptidase, subunit E, domain 1"/>
    <property type="match status" value="1"/>
</dbReference>
<dbReference type="RefSeq" id="XP_068361241.1">
    <property type="nucleotide sequence ID" value="XM_068503165.1"/>
</dbReference>
<dbReference type="GeneID" id="94837869"/>
<dbReference type="PANTHER" id="PTHR35596">
    <property type="entry name" value="DUF2263 DOMAIN-CONTAINING PROTEIN"/>
    <property type="match status" value="1"/>
</dbReference>
<feature type="region of interest" description="Disordered" evidence="1">
    <location>
        <begin position="345"/>
        <end position="369"/>
    </location>
</feature>
<dbReference type="InterPro" id="IPR043472">
    <property type="entry name" value="Macro_dom-like"/>
</dbReference>
<dbReference type="VEuPathDB" id="TrichDB:TRFO_23461"/>
<dbReference type="Proteomes" id="UP000179807">
    <property type="component" value="Unassembled WGS sequence"/>
</dbReference>
<dbReference type="EMBL" id="MLAK01000677">
    <property type="protein sequence ID" value="OHT08105.1"/>
    <property type="molecule type" value="Genomic_DNA"/>
</dbReference>
<dbReference type="InterPro" id="IPR012664">
    <property type="entry name" value="CHP02452"/>
</dbReference>
<organism evidence="3 4">
    <name type="scientific">Tritrichomonas foetus</name>
    <dbReference type="NCBI Taxonomy" id="1144522"/>
    <lineage>
        <taxon>Eukaryota</taxon>
        <taxon>Metamonada</taxon>
        <taxon>Parabasalia</taxon>
        <taxon>Tritrichomonadida</taxon>
        <taxon>Tritrichomonadidae</taxon>
        <taxon>Tritrichomonas</taxon>
    </lineage>
</organism>
<accession>A0A1J4K9F7</accession>
<dbReference type="PANTHER" id="PTHR35596:SF1">
    <property type="entry name" value="MICROBIAL-TYPE PARG CATALYTIC DOMAIN-CONTAINING PROTEIN"/>
    <property type="match status" value="1"/>
</dbReference>
<protein>
    <recommendedName>
        <fullName evidence="2">Microbial-type PARG catalytic domain-containing protein</fullName>
    </recommendedName>
</protein>
<feature type="domain" description="Microbial-type PARG catalytic" evidence="2">
    <location>
        <begin position="81"/>
        <end position="218"/>
    </location>
</feature>